<dbReference type="Gene3D" id="3.30.460.40">
    <property type="match status" value="1"/>
</dbReference>
<dbReference type="AlphaFoldDB" id="A0A1F5GZN1"/>
<dbReference type="InterPro" id="IPR043519">
    <property type="entry name" value="NT_sf"/>
</dbReference>
<dbReference type="Proteomes" id="UP000176740">
    <property type="component" value="Unassembled WGS sequence"/>
</dbReference>
<evidence type="ECO:0000313" key="1">
    <source>
        <dbReference type="EMBL" id="OGD97372.1"/>
    </source>
</evidence>
<name>A0A1F5GZN1_9BACT</name>
<dbReference type="SUPFAM" id="SSF81301">
    <property type="entry name" value="Nucleotidyltransferase"/>
    <property type="match status" value="1"/>
</dbReference>
<dbReference type="EMBL" id="MFBO01000033">
    <property type="protein sequence ID" value="OGD97372.1"/>
    <property type="molecule type" value="Genomic_DNA"/>
</dbReference>
<dbReference type="InterPro" id="IPR019646">
    <property type="entry name" value="Aminoglyc_AdlTrfase"/>
</dbReference>
<protein>
    <recommendedName>
        <fullName evidence="3">tRNA nucleotidyltransferase</fullName>
    </recommendedName>
</protein>
<dbReference type="STRING" id="1797725.A3A49_00975"/>
<evidence type="ECO:0008006" key="3">
    <source>
        <dbReference type="Google" id="ProtNLM"/>
    </source>
</evidence>
<sequence>MESQKKPDGPTITEAEDVVSLYRLLESESIEVWLDGGWAVDALLGEQTRSHADVDIVIQQKDVSKLRELLESRGYKDVERDDTSSWNFVLVDDKGHEVDVHVIVFDENGNGLYEPLEKGVMFPSDSLIGKGEVNGLAVKCISAEYMVKFISLWLFKLRDKDFKDVSALCDKFGIEYPEEYLKISKKA</sequence>
<dbReference type="Pfam" id="PF10706">
    <property type="entry name" value="Aminoglyc_resit"/>
    <property type="match status" value="1"/>
</dbReference>
<reference evidence="1 2" key="1">
    <citation type="journal article" date="2016" name="Nat. Commun.">
        <title>Thousands of microbial genomes shed light on interconnected biogeochemical processes in an aquifer system.</title>
        <authorList>
            <person name="Anantharaman K."/>
            <person name="Brown C.T."/>
            <person name="Hug L.A."/>
            <person name="Sharon I."/>
            <person name="Castelle C.J."/>
            <person name="Probst A.J."/>
            <person name="Thomas B.C."/>
            <person name="Singh A."/>
            <person name="Wilkins M.J."/>
            <person name="Karaoz U."/>
            <person name="Brodie E.L."/>
            <person name="Williams K.H."/>
            <person name="Hubbard S.S."/>
            <person name="Banfield J.F."/>
        </authorList>
    </citation>
    <scope>NUCLEOTIDE SEQUENCE [LARGE SCALE GENOMIC DNA]</scope>
</reference>
<proteinExistence type="predicted"/>
<gene>
    <name evidence="1" type="ORF">A3A49_00975</name>
</gene>
<accession>A0A1F5GZN1</accession>
<comment type="caution">
    <text evidence="1">The sequence shown here is derived from an EMBL/GenBank/DDBJ whole genome shotgun (WGS) entry which is preliminary data.</text>
</comment>
<organism evidence="1 2">
    <name type="scientific">Candidatus Curtissbacteria bacterium RIFCSPLOWO2_01_FULL_38_11b</name>
    <dbReference type="NCBI Taxonomy" id="1797725"/>
    <lineage>
        <taxon>Bacteria</taxon>
        <taxon>Candidatus Curtissiibacteriota</taxon>
    </lineage>
</organism>
<evidence type="ECO:0000313" key="2">
    <source>
        <dbReference type="Proteomes" id="UP000176740"/>
    </source>
</evidence>